<dbReference type="Gramene" id="AET6Gv20984300.3">
    <property type="protein sequence ID" value="AET6Gv20984300.3"/>
    <property type="gene ID" value="AET6Gv20984300"/>
</dbReference>
<feature type="domain" description="CCHC-type" evidence="3">
    <location>
        <begin position="301"/>
        <end position="317"/>
    </location>
</feature>
<evidence type="ECO:0008006" key="7">
    <source>
        <dbReference type="Google" id="ProtNLM"/>
    </source>
</evidence>
<feature type="compositionally biased region" description="Basic and acidic residues" evidence="2">
    <location>
        <begin position="315"/>
        <end position="328"/>
    </location>
</feature>
<keyword evidence="1" id="KW-0862">Zinc</keyword>
<dbReference type="GO" id="GO:0003676">
    <property type="term" value="F:nucleic acid binding"/>
    <property type="evidence" value="ECO:0007669"/>
    <property type="project" value="InterPro"/>
</dbReference>
<organism evidence="5 6">
    <name type="scientific">Aegilops tauschii subsp. strangulata</name>
    <name type="common">Goatgrass</name>
    <dbReference type="NCBI Taxonomy" id="200361"/>
    <lineage>
        <taxon>Eukaryota</taxon>
        <taxon>Viridiplantae</taxon>
        <taxon>Streptophyta</taxon>
        <taxon>Embryophyta</taxon>
        <taxon>Tracheophyta</taxon>
        <taxon>Spermatophyta</taxon>
        <taxon>Magnoliopsida</taxon>
        <taxon>Liliopsida</taxon>
        <taxon>Poales</taxon>
        <taxon>Poaceae</taxon>
        <taxon>BOP clade</taxon>
        <taxon>Pooideae</taxon>
        <taxon>Triticodae</taxon>
        <taxon>Triticeae</taxon>
        <taxon>Triticinae</taxon>
        <taxon>Aegilops</taxon>
    </lineage>
</organism>
<sequence>MVHGAVEIGYWRTTRACNLACKGLENAISKVYPNCEHRECMMHLILNFKKKFKGDILDNMWPAAWTYEVDKHDSLMAEIQAQSAEAIAYLNMHHNRVWTRSKFSAMTKVEYVSNNSAKVFNNWIKNVKQLALVELLDNLREMIMILFEKRRAVGEALLGYILPSVIKELNLKSKGLHYLEARASPNIAEISGNGWRHIVNLEKNECFCTRWQICGKPCTHALRFIFSKKAKLEDYVAECFSVARFQAAYAGVLMPIRGRSQWPKVNPGFDMISPKLTKSDGRPRTRRIKNYTEGGTGRRHKCKRCGAIGHLRKTCKEPKMESDADRDATPPPRKKVKG</sequence>
<name>A0A453Q527_AEGTS</name>
<dbReference type="Gramene" id="AET6Gv20984300.2">
    <property type="protein sequence ID" value="AET6Gv20984300.2"/>
    <property type="gene ID" value="AET6Gv20984300"/>
</dbReference>
<keyword evidence="1" id="KW-0863">Zinc-finger</keyword>
<dbReference type="InterPro" id="IPR007527">
    <property type="entry name" value="Znf_SWIM"/>
</dbReference>
<evidence type="ECO:0000259" key="3">
    <source>
        <dbReference type="PROSITE" id="PS50158"/>
    </source>
</evidence>
<dbReference type="Proteomes" id="UP000015105">
    <property type="component" value="Chromosome 6D"/>
</dbReference>
<dbReference type="AlphaFoldDB" id="A0A453Q527"/>
<dbReference type="EnsemblPlants" id="AET6Gv20984300.2">
    <property type="protein sequence ID" value="AET6Gv20984300.2"/>
    <property type="gene ID" value="AET6Gv20984300"/>
</dbReference>
<dbReference type="PROSITE" id="PS50158">
    <property type="entry name" value="ZF_CCHC"/>
    <property type="match status" value="1"/>
</dbReference>
<dbReference type="OMA" id="HATLGCE"/>
<dbReference type="EnsemblPlants" id="AET6Gv20984300.3">
    <property type="protein sequence ID" value="AET6Gv20984300.3"/>
    <property type="gene ID" value="AET6Gv20984300"/>
</dbReference>
<evidence type="ECO:0000259" key="4">
    <source>
        <dbReference type="PROSITE" id="PS50966"/>
    </source>
</evidence>
<reference evidence="5" key="3">
    <citation type="journal article" date="2017" name="Nature">
        <title>Genome sequence of the progenitor of the wheat D genome Aegilops tauschii.</title>
        <authorList>
            <person name="Luo M.C."/>
            <person name="Gu Y.Q."/>
            <person name="Puiu D."/>
            <person name="Wang H."/>
            <person name="Twardziok S.O."/>
            <person name="Deal K.R."/>
            <person name="Huo N."/>
            <person name="Zhu T."/>
            <person name="Wang L."/>
            <person name="Wang Y."/>
            <person name="McGuire P.E."/>
            <person name="Liu S."/>
            <person name="Long H."/>
            <person name="Ramasamy R.K."/>
            <person name="Rodriguez J.C."/>
            <person name="Van S.L."/>
            <person name="Yuan L."/>
            <person name="Wang Z."/>
            <person name="Xia Z."/>
            <person name="Xiao L."/>
            <person name="Anderson O.D."/>
            <person name="Ouyang S."/>
            <person name="Liang Y."/>
            <person name="Zimin A.V."/>
            <person name="Pertea G."/>
            <person name="Qi P."/>
            <person name="Bennetzen J.L."/>
            <person name="Dai X."/>
            <person name="Dawson M.W."/>
            <person name="Muller H.G."/>
            <person name="Kugler K."/>
            <person name="Rivarola-Duarte L."/>
            <person name="Spannagl M."/>
            <person name="Mayer K.F.X."/>
            <person name="Lu F.H."/>
            <person name="Bevan M.W."/>
            <person name="Leroy P."/>
            <person name="Li P."/>
            <person name="You F.M."/>
            <person name="Sun Q."/>
            <person name="Liu Z."/>
            <person name="Lyons E."/>
            <person name="Wicker T."/>
            <person name="Salzberg S.L."/>
            <person name="Devos K.M."/>
            <person name="Dvorak J."/>
        </authorList>
    </citation>
    <scope>NUCLEOTIDE SEQUENCE [LARGE SCALE GENOMIC DNA]</scope>
    <source>
        <strain evidence="5">cv. AL8/78</strain>
    </source>
</reference>
<keyword evidence="1" id="KW-0479">Metal-binding</keyword>
<reference evidence="6" key="2">
    <citation type="journal article" date="2017" name="Nat. Plants">
        <title>The Aegilops tauschii genome reveals multiple impacts of transposons.</title>
        <authorList>
            <person name="Zhao G."/>
            <person name="Zou C."/>
            <person name="Li K."/>
            <person name="Wang K."/>
            <person name="Li T."/>
            <person name="Gao L."/>
            <person name="Zhang X."/>
            <person name="Wang H."/>
            <person name="Yang Z."/>
            <person name="Liu X."/>
            <person name="Jiang W."/>
            <person name="Mao L."/>
            <person name="Kong X."/>
            <person name="Jiao Y."/>
            <person name="Jia J."/>
        </authorList>
    </citation>
    <scope>NUCLEOTIDE SEQUENCE [LARGE SCALE GENOMIC DNA]</scope>
    <source>
        <strain evidence="6">cv. AL8/78</strain>
    </source>
</reference>
<feature type="domain" description="SWIM-type" evidence="4">
    <location>
        <begin position="197"/>
        <end position="229"/>
    </location>
</feature>
<dbReference type="Gramene" id="AET6Gv20984300.1">
    <property type="protein sequence ID" value="AET6Gv20984300.1"/>
    <property type="gene ID" value="AET6Gv20984300"/>
</dbReference>
<evidence type="ECO:0000256" key="1">
    <source>
        <dbReference type="PROSITE-ProRule" id="PRU00047"/>
    </source>
</evidence>
<keyword evidence="6" id="KW-1185">Reference proteome</keyword>
<accession>A0A453Q527</accession>
<proteinExistence type="predicted"/>
<dbReference type="InterPro" id="IPR001878">
    <property type="entry name" value="Znf_CCHC"/>
</dbReference>
<evidence type="ECO:0000256" key="2">
    <source>
        <dbReference type="SAM" id="MobiDB-lite"/>
    </source>
</evidence>
<reference evidence="5" key="4">
    <citation type="submission" date="2019-03" db="UniProtKB">
        <authorList>
            <consortium name="EnsemblPlants"/>
        </authorList>
    </citation>
    <scope>IDENTIFICATION</scope>
</reference>
<dbReference type="PROSITE" id="PS50966">
    <property type="entry name" value="ZF_SWIM"/>
    <property type="match status" value="1"/>
</dbReference>
<dbReference type="EnsemblPlants" id="AET6Gv20984300.1">
    <property type="protein sequence ID" value="AET6Gv20984300.1"/>
    <property type="gene ID" value="AET6Gv20984300"/>
</dbReference>
<reference evidence="5" key="5">
    <citation type="journal article" date="2021" name="G3 (Bethesda)">
        <title>Aegilops tauschii genome assembly Aet v5.0 features greater sequence contiguity and improved annotation.</title>
        <authorList>
            <person name="Wang L."/>
            <person name="Zhu T."/>
            <person name="Rodriguez J.C."/>
            <person name="Deal K.R."/>
            <person name="Dubcovsky J."/>
            <person name="McGuire P.E."/>
            <person name="Lux T."/>
            <person name="Spannagl M."/>
            <person name="Mayer K.F.X."/>
            <person name="Baldrich P."/>
            <person name="Meyers B.C."/>
            <person name="Huo N."/>
            <person name="Gu Y.Q."/>
            <person name="Zhou H."/>
            <person name="Devos K.M."/>
            <person name="Bennetzen J.L."/>
            <person name="Unver T."/>
            <person name="Budak H."/>
            <person name="Gulick P.J."/>
            <person name="Galiba G."/>
            <person name="Kalapos B."/>
            <person name="Nelson D.R."/>
            <person name="Li P."/>
            <person name="You F.M."/>
            <person name="Luo M.C."/>
            <person name="Dvorak J."/>
        </authorList>
    </citation>
    <scope>NUCLEOTIDE SEQUENCE [LARGE SCALE GENOMIC DNA]</scope>
    <source>
        <strain evidence="5">cv. AL8/78</strain>
    </source>
</reference>
<evidence type="ECO:0000313" key="6">
    <source>
        <dbReference type="Proteomes" id="UP000015105"/>
    </source>
</evidence>
<dbReference type="PANTHER" id="PTHR31973:SF188">
    <property type="entry name" value="POLYPROTEIN, PUTATIVE-RELATED"/>
    <property type="match status" value="1"/>
</dbReference>
<dbReference type="PANTHER" id="PTHR31973">
    <property type="entry name" value="POLYPROTEIN, PUTATIVE-RELATED"/>
    <property type="match status" value="1"/>
</dbReference>
<feature type="region of interest" description="Disordered" evidence="2">
    <location>
        <begin position="315"/>
        <end position="338"/>
    </location>
</feature>
<dbReference type="Pfam" id="PF04434">
    <property type="entry name" value="SWIM"/>
    <property type="match status" value="1"/>
</dbReference>
<dbReference type="GO" id="GO:0008270">
    <property type="term" value="F:zinc ion binding"/>
    <property type="evidence" value="ECO:0007669"/>
    <property type="project" value="UniProtKB-KW"/>
</dbReference>
<reference evidence="6" key="1">
    <citation type="journal article" date="2014" name="Science">
        <title>Ancient hybridizations among the ancestral genomes of bread wheat.</title>
        <authorList>
            <consortium name="International Wheat Genome Sequencing Consortium,"/>
            <person name="Marcussen T."/>
            <person name="Sandve S.R."/>
            <person name="Heier L."/>
            <person name="Spannagl M."/>
            <person name="Pfeifer M."/>
            <person name="Jakobsen K.S."/>
            <person name="Wulff B.B."/>
            <person name="Steuernagel B."/>
            <person name="Mayer K.F."/>
            <person name="Olsen O.A."/>
        </authorList>
    </citation>
    <scope>NUCLEOTIDE SEQUENCE [LARGE SCALE GENOMIC DNA]</scope>
    <source>
        <strain evidence="6">cv. AL8/78</strain>
    </source>
</reference>
<evidence type="ECO:0000313" key="5">
    <source>
        <dbReference type="EnsemblPlants" id="AET6Gv20984300.1"/>
    </source>
</evidence>
<protein>
    <recommendedName>
        <fullName evidence="7">SWIM-type domain-containing protein</fullName>
    </recommendedName>
</protein>
<dbReference type="OrthoDB" id="643689at2759"/>
<feature type="region of interest" description="Disordered" evidence="2">
    <location>
        <begin position="273"/>
        <end position="296"/>
    </location>
</feature>